<dbReference type="PANTHER" id="PTHR30404:SF0">
    <property type="entry name" value="N-ACETYLMURAMOYL-L-ALANINE AMIDASE AMIC"/>
    <property type="match status" value="1"/>
</dbReference>
<evidence type="ECO:0000256" key="2">
    <source>
        <dbReference type="ARBA" id="ARBA00011901"/>
    </source>
</evidence>
<dbReference type="EMBL" id="BAABHC010000042">
    <property type="protein sequence ID" value="GAA4445428.1"/>
    <property type="molecule type" value="Genomic_DNA"/>
</dbReference>
<dbReference type="Proteomes" id="UP001500552">
    <property type="component" value="Unassembled WGS sequence"/>
</dbReference>
<comment type="catalytic activity">
    <reaction evidence="1">
        <text>Hydrolyzes the link between N-acetylmuramoyl residues and L-amino acid residues in certain cell-wall glycopeptides.</text>
        <dbReference type="EC" id="3.5.1.28"/>
    </reaction>
</comment>
<dbReference type="CDD" id="cd02696">
    <property type="entry name" value="MurNAc-LAA"/>
    <property type="match status" value="1"/>
</dbReference>
<comment type="caution">
    <text evidence="5">The sequence shown here is derived from an EMBL/GenBank/DDBJ whole genome shotgun (WGS) entry which is preliminary data.</text>
</comment>
<name>A0ABP8M8S3_9BACT</name>
<dbReference type="EC" id="3.5.1.28" evidence="2"/>
<sequence>MLFKFDVVRISFLLLFSLTFFTEVFAQQEAYPQVVARSGDGIFLLLRRHGLDPSLHLAPFLELNKENIGKGNSLYTGRRYLLPVVSAAPASTAEATPADAASTPAALKSAPGLTANFPLFGEKYARVEMLDQQLKGTVYYLVSGHGGPDPGAIGKYGSHLLAEDEYAYDVTIRLARRLMQHGATVYMIIQDENDGIRDQAILEIDRDEVNYPDHKVSLNQRERLRQRTAAINELHAKHKGAYQRMLSIHVDSRSKGQNIDVFFYHHSNSALGQKLAQTIHQTFTTNYSRHQPNRHYSGNVSDRSSLYVVKYSHPPTVFIELGNIKNDLDQRRFVIPNNRQALANWISEGIIADYRSK</sequence>
<dbReference type="Gene3D" id="3.40.630.40">
    <property type="entry name" value="Zn-dependent exopeptidases"/>
    <property type="match status" value="1"/>
</dbReference>
<evidence type="ECO:0000313" key="6">
    <source>
        <dbReference type="Proteomes" id="UP001500552"/>
    </source>
</evidence>
<keyword evidence="6" id="KW-1185">Reference proteome</keyword>
<dbReference type="SUPFAM" id="SSF53187">
    <property type="entry name" value="Zn-dependent exopeptidases"/>
    <property type="match status" value="1"/>
</dbReference>
<evidence type="ECO:0000256" key="3">
    <source>
        <dbReference type="ARBA" id="ARBA00022801"/>
    </source>
</evidence>
<reference evidence="6" key="1">
    <citation type="journal article" date="2019" name="Int. J. Syst. Evol. Microbiol.">
        <title>The Global Catalogue of Microorganisms (GCM) 10K type strain sequencing project: providing services to taxonomists for standard genome sequencing and annotation.</title>
        <authorList>
            <consortium name="The Broad Institute Genomics Platform"/>
            <consortium name="The Broad Institute Genome Sequencing Center for Infectious Disease"/>
            <person name="Wu L."/>
            <person name="Ma J."/>
        </authorList>
    </citation>
    <scope>NUCLEOTIDE SEQUENCE [LARGE SCALE GENOMIC DNA]</scope>
    <source>
        <strain evidence="6">JCM 17926</strain>
    </source>
</reference>
<evidence type="ECO:0000256" key="1">
    <source>
        <dbReference type="ARBA" id="ARBA00001561"/>
    </source>
</evidence>
<proteinExistence type="predicted"/>
<dbReference type="InterPro" id="IPR050695">
    <property type="entry name" value="N-acetylmuramoyl_amidase_3"/>
</dbReference>
<dbReference type="InterPro" id="IPR002508">
    <property type="entry name" value="MurNAc-LAA_cat"/>
</dbReference>
<evidence type="ECO:0000259" key="4">
    <source>
        <dbReference type="SMART" id="SM00646"/>
    </source>
</evidence>
<dbReference type="SMART" id="SM00646">
    <property type="entry name" value="Ami_3"/>
    <property type="match status" value="1"/>
</dbReference>
<evidence type="ECO:0000313" key="5">
    <source>
        <dbReference type="EMBL" id="GAA4445428.1"/>
    </source>
</evidence>
<feature type="domain" description="MurNAc-LAA" evidence="4">
    <location>
        <begin position="242"/>
        <end position="351"/>
    </location>
</feature>
<protein>
    <recommendedName>
        <fullName evidence="2">N-acetylmuramoyl-L-alanine amidase</fullName>
        <ecNumber evidence="2">3.5.1.28</ecNumber>
    </recommendedName>
</protein>
<dbReference type="Pfam" id="PF01520">
    <property type="entry name" value="Amidase_3"/>
    <property type="match status" value="1"/>
</dbReference>
<accession>A0ABP8M8S3</accession>
<gene>
    <name evidence="5" type="ORF">GCM10023188_48570</name>
</gene>
<organism evidence="5 6">
    <name type="scientific">Pontibacter saemangeumensis</name>
    <dbReference type="NCBI Taxonomy" id="1084525"/>
    <lineage>
        <taxon>Bacteria</taxon>
        <taxon>Pseudomonadati</taxon>
        <taxon>Bacteroidota</taxon>
        <taxon>Cytophagia</taxon>
        <taxon>Cytophagales</taxon>
        <taxon>Hymenobacteraceae</taxon>
        <taxon>Pontibacter</taxon>
    </lineage>
</organism>
<keyword evidence="3" id="KW-0378">Hydrolase</keyword>
<dbReference type="PANTHER" id="PTHR30404">
    <property type="entry name" value="N-ACETYLMURAMOYL-L-ALANINE AMIDASE"/>
    <property type="match status" value="1"/>
</dbReference>